<evidence type="ECO:0000313" key="2">
    <source>
        <dbReference type="Proteomes" id="UP000789920"/>
    </source>
</evidence>
<accession>A0ACA9SW79</accession>
<reference evidence="1" key="1">
    <citation type="submission" date="2021-06" db="EMBL/GenBank/DDBJ databases">
        <authorList>
            <person name="Kallberg Y."/>
            <person name="Tangrot J."/>
            <person name="Rosling A."/>
        </authorList>
    </citation>
    <scope>NUCLEOTIDE SEQUENCE</scope>
    <source>
        <strain evidence="1">MA461A</strain>
    </source>
</reference>
<gene>
    <name evidence="1" type="ORF">RPERSI_LOCUS36165</name>
</gene>
<name>A0ACA9SW79_9GLOM</name>
<evidence type="ECO:0000313" key="1">
    <source>
        <dbReference type="EMBL" id="CAG8850586.1"/>
    </source>
</evidence>
<protein>
    <submittedName>
        <fullName evidence="1">16356_t:CDS:1</fullName>
    </submittedName>
</protein>
<sequence>LEIRKQENLEFFVEQTNLQLIKDFLKCMLDVRKLITDVSQLGSLGSLFQADNIVQKYNDLSNRFDGYMASLDLVMNKSTKKEYEIKVIRTDLAEMKKACCIQIL</sequence>
<comment type="caution">
    <text evidence="1">The sequence shown here is derived from an EMBL/GenBank/DDBJ whole genome shotgun (WGS) entry which is preliminary data.</text>
</comment>
<feature type="non-terminal residue" evidence="1">
    <location>
        <position position="1"/>
    </location>
</feature>
<feature type="non-terminal residue" evidence="1">
    <location>
        <position position="104"/>
    </location>
</feature>
<keyword evidence="2" id="KW-1185">Reference proteome</keyword>
<organism evidence="1 2">
    <name type="scientific">Racocetra persica</name>
    <dbReference type="NCBI Taxonomy" id="160502"/>
    <lineage>
        <taxon>Eukaryota</taxon>
        <taxon>Fungi</taxon>
        <taxon>Fungi incertae sedis</taxon>
        <taxon>Mucoromycota</taxon>
        <taxon>Glomeromycotina</taxon>
        <taxon>Glomeromycetes</taxon>
        <taxon>Diversisporales</taxon>
        <taxon>Gigasporaceae</taxon>
        <taxon>Racocetra</taxon>
    </lineage>
</organism>
<dbReference type="EMBL" id="CAJVQC010171601">
    <property type="protein sequence ID" value="CAG8850586.1"/>
    <property type="molecule type" value="Genomic_DNA"/>
</dbReference>
<proteinExistence type="predicted"/>
<dbReference type="Proteomes" id="UP000789920">
    <property type="component" value="Unassembled WGS sequence"/>
</dbReference>